<keyword evidence="1" id="KW-0479">Metal-binding</keyword>
<dbReference type="OrthoDB" id="6156027at2759"/>
<evidence type="ECO:0000256" key="1">
    <source>
        <dbReference type="ARBA" id="ARBA00022723"/>
    </source>
</evidence>
<protein>
    <recommendedName>
        <fullName evidence="7">THAP-type domain-containing protein</fullName>
    </recommendedName>
</protein>
<dbReference type="SMART" id="SM00980">
    <property type="entry name" value="THAP"/>
    <property type="match status" value="1"/>
</dbReference>
<feature type="region of interest" description="Disordered" evidence="6">
    <location>
        <begin position="144"/>
        <end position="181"/>
    </location>
</feature>
<evidence type="ECO:0000256" key="5">
    <source>
        <dbReference type="PROSITE-ProRule" id="PRU00309"/>
    </source>
</evidence>
<evidence type="ECO:0000313" key="8">
    <source>
        <dbReference type="EMBL" id="RUS83599.1"/>
    </source>
</evidence>
<keyword evidence="2 5" id="KW-0863">Zinc-finger</keyword>
<feature type="compositionally biased region" description="Polar residues" evidence="6">
    <location>
        <begin position="172"/>
        <end position="181"/>
    </location>
</feature>
<name>A0A3S1A5Z1_ELYCH</name>
<evidence type="ECO:0000256" key="6">
    <source>
        <dbReference type="SAM" id="MobiDB-lite"/>
    </source>
</evidence>
<dbReference type="EMBL" id="RQTK01000238">
    <property type="protein sequence ID" value="RUS83599.1"/>
    <property type="molecule type" value="Genomic_DNA"/>
</dbReference>
<dbReference type="STRING" id="188477.A0A3S1A5Z1"/>
<dbReference type="GO" id="GO:0003677">
    <property type="term" value="F:DNA binding"/>
    <property type="evidence" value="ECO:0007669"/>
    <property type="project" value="UniProtKB-UniRule"/>
</dbReference>
<dbReference type="PROSITE" id="PS50950">
    <property type="entry name" value="ZF_THAP"/>
    <property type="match status" value="1"/>
</dbReference>
<sequence>MHLSLVGGGEDEEITELNTRVMAVNIVLTPTFEQAGGKRGDQNLVRTRNLLIRIRRLYLVRQLSWKLKPFTLTVAAARLYRCKVWIQNSRRQDLMGLSADVIRKKRVVFCSEHFEENQFNCPLELSSSSRRTLKWNAVPTLFDIPNPPPKATPKRKHTIRAAPEVPSKKTKSNISQASQGI</sequence>
<dbReference type="SUPFAM" id="SSF57716">
    <property type="entry name" value="Glucocorticoid receptor-like (DNA-binding domain)"/>
    <property type="match status" value="1"/>
</dbReference>
<keyword evidence="9" id="KW-1185">Reference proteome</keyword>
<keyword evidence="3" id="KW-0862">Zinc</keyword>
<dbReference type="Proteomes" id="UP000271974">
    <property type="component" value="Unassembled WGS sequence"/>
</dbReference>
<evidence type="ECO:0000256" key="4">
    <source>
        <dbReference type="ARBA" id="ARBA00023125"/>
    </source>
</evidence>
<gene>
    <name evidence="8" type="ORF">EGW08_008653</name>
</gene>
<evidence type="ECO:0000256" key="2">
    <source>
        <dbReference type="ARBA" id="ARBA00022771"/>
    </source>
</evidence>
<organism evidence="8 9">
    <name type="scientific">Elysia chlorotica</name>
    <name type="common">Eastern emerald elysia</name>
    <name type="synonym">Sea slug</name>
    <dbReference type="NCBI Taxonomy" id="188477"/>
    <lineage>
        <taxon>Eukaryota</taxon>
        <taxon>Metazoa</taxon>
        <taxon>Spiralia</taxon>
        <taxon>Lophotrochozoa</taxon>
        <taxon>Mollusca</taxon>
        <taxon>Gastropoda</taxon>
        <taxon>Heterobranchia</taxon>
        <taxon>Euthyneura</taxon>
        <taxon>Panpulmonata</taxon>
        <taxon>Sacoglossa</taxon>
        <taxon>Placobranchoidea</taxon>
        <taxon>Plakobranchidae</taxon>
        <taxon>Elysia</taxon>
    </lineage>
</organism>
<comment type="caution">
    <text evidence="8">The sequence shown here is derived from an EMBL/GenBank/DDBJ whole genome shotgun (WGS) entry which is preliminary data.</text>
</comment>
<dbReference type="InterPro" id="IPR006612">
    <property type="entry name" value="THAP_Znf"/>
</dbReference>
<dbReference type="AlphaFoldDB" id="A0A3S1A5Z1"/>
<reference evidence="8 9" key="1">
    <citation type="submission" date="2019-01" db="EMBL/GenBank/DDBJ databases">
        <title>A draft genome assembly of the solar-powered sea slug Elysia chlorotica.</title>
        <authorList>
            <person name="Cai H."/>
            <person name="Li Q."/>
            <person name="Fang X."/>
            <person name="Li J."/>
            <person name="Curtis N.E."/>
            <person name="Altenburger A."/>
            <person name="Shibata T."/>
            <person name="Feng M."/>
            <person name="Maeda T."/>
            <person name="Schwartz J.A."/>
            <person name="Shigenobu S."/>
            <person name="Lundholm N."/>
            <person name="Nishiyama T."/>
            <person name="Yang H."/>
            <person name="Hasebe M."/>
            <person name="Li S."/>
            <person name="Pierce S.K."/>
            <person name="Wang J."/>
        </authorList>
    </citation>
    <scope>NUCLEOTIDE SEQUENCE [LARGE SCALE GENOMIC DNA]</scope>
    <source>
        <strain evidence="8">EC2010</strain>
        <tissue evidence="8">Whole organism of an adult</tissue>
    </source>
</reference>
<accession>A0A3S1A5Z1</accession>
<evidence type="ECO:0000313" key="9">
    <source>
        <dbReference type="Proteomes" id="UP000271974"/>
    </source>
</evidence>
<evidence type="ECO:0000259" key="7">
    <source>
        <dbReference type="PROSITE" id="PS50950"/>
    </source>
</evidence>
<feature type="domain" description="THAP-type" evidence="7">
    <location>
        <begin position="51"/>
        <end position="142"/>
    </location>
</feature>
<proteinExistence type="predicted"/>
<evidence type="ECO:0000256" key="3">
    <source>
        <dbReference type="ARBA" id="ARBA00022833"/>
    </source>
</evidence>
<dbReference type="GO" id="GO:0008270">
    <property type="term" value="F:zinc ion binding"/>
    <property type="evidence" value="ECO:0007669"/>
    <property type="project" value="UniProtKB-KW"/>
</dbReference>
<dbReference type="Pfam" id="PF05485">
    <property type="entry name" value="THAP"/>
    <property type="match status" value="1"/>
</dbReference>
<keyword evidence="4 5" id="KW-0238">DNA-binding</keyword>